<dbReference type="AlphaFoldDB" id="A0A1H2PSD3"/>
<protein>
    <submittedName>
        <fullName evidence="2">Uncharacterized protein</fullName>
    </submittedName>
</protein>
<feature type="transmembrane region" description="Helical" evidence="1">
    <location>
        <begin position="68"/>
        <end position="85"/>
    </location>
</feature>
<gene>
    <name evidence="2" type="ORF">SAMN05216551_109207</name>
</gene>
<name>A0A1H2PSD3_9BURK</name>
<keyword evidence="1" id="KW-0472">Membrane</keyword>
<evidence type="ECO:0000313" key="2">
    <source>
        <dbReference type="EMBL" id="SDV49873.1"/>
    </source>
</evidence>
<evidence type="ECO:0000313" key="3">
    <source>
        <dbReference type="Proteomes" id="UP000243719"/>
    </source>
</evidence>
<keyword evidence="1" id="KW-1133">Transmembrane helix</keyword>
<dbReference type="Proteomes" id="UP000243719">
    <property type="component" value="Unassembled WGS sequence"/>
</dbReference>
<proteinExistence type="predicted"/>
<feature type="transmembrane region" description="Helical" evidence="1">
    <location>
        <begin position="44"/>
        <end position="62"/>
    </location>
</feature>
<organism evidence="2 3">
    <name type="scientific">Chitinasiproducens palmae</name>
    <dbReference type="NCBI Taxonomy" id="1770053"/>
    <lineage>
        <taxon>Bacteria</taxon>
        <taxon>Pseudomonadati</taxon>
        <taxon>Pseudomonadota</taxon>
        <taxon>Betaproteobacteria</taxon>
        <taxon>Burkholderiales</taxon>
        <taxon>Burkholderiaceae</taxon>
        <taxon>Chitinasiproducens</taxon>
    </lineage>
</organism>
<sequence>MNQAAMFNENGVQVHADRLVVYGQTVLVQDGDRLVLQPGARSKLAATVLLLIGLAVVALSVYFASGPALILGLMAFIASFIAWRFQNVRHTLQLIGTSSSRTVVDSTDLAWLERIQAAFAQRKSQDEIVSTANTVQA</sequence>
<accession>A0A1H2PSD3</accession>
<dbReference type="InterPro" id="IPR045629">
    <property type="entry name" value="DUF6232"/>
</dbReference>
<evidence type="ECO:0000256" key="1">
    <source>
        <dbReference type="SAM" id="Phobius"/>
    </source>
</evidence>
<dbReference type="Pfam" id="PF19744">
    <property type="entry name" value="DUF6232"/>
    <property type="match status" value="1"/>
</dbReference>
<dbReference type="EMBL" id="FNLO01000009">
    <property type="protein sequence ID" value="SDV49873.1"/>
    <property type="molecule type" value="Genomic_DNA"/>
</dbReference>
<keyword evidence="3" id="KW-1185">Reference proteome</keyword>
<keyword evidence="1" id="KW-0812">Transmembrane</keyword>
<reference evidence="3" key="1">
    <citation type="submission" date="2016-09" db="EMBL/GenBank/DDBJ databases">
        <authorList>
            <person name="Varghese N."/>
            <person name="Submissions S."/>
        </authorList>
    </citation>
    <scope>NUCLEOTIDE SEQUENCE [LARGE SCALE GENOMIC DNA]</scope>
    <source>
        <strain evidence="3">JS23</strain>
    </source>
</reference>